<comment type="caution">
    <text evidence="3">The sequence shown here is derived from an EMBL/GenBank/DDBJ whole genome shotgun (WGS) entry which is preliminary data.</text>
</comment>
<sequence length="340" mass="38658">MIKHFSVLLAILVIAIKILNTEEELKETGFGYPPPRHGLALLKWYVNNCIDKNMVALCNPVAGEFGFHVFRNRGFLLPPLKDKRTYTYFTIGNLHYPHSEDLPYEVRKYYDQHNKRSNMDRVIVKLNMNKNKIEEIYISEHYNPPRTFQLGASLIDDLRWHQNSTQKSYCAESLPPVPQSQGHPPALRLPGRSTLNRGMMGRGLYFDTFVVVLKQIHLVINGLWLVKEEFEGQPIRHVELASELVSPSDHSDWLFSYCHLLIRKGISSYAGAELTCYLVVGLVCQGNFGPRRCRREPTPQSAFVATSSSVSACVFVRGATIVYEDIDASRKTCPPSATEV</sequence>
<keyword evidence="4" id="KW-1185">Reference proteome</keyword>
<evidence type="ECO:0000256" key="2">
    <source>
        <dbReference type="SAM" id="SignalP"/>
    </source>
</evidence>
<dbReference type="AlphaFoldDB" id="A0A3N0XS39"/>
<feature type="signal peptide" evidence="2">
    <location>
        <begin position="1"/>
        <end position="21"/>
    </location>
</feature>
<organism evidence="3 4">
    <name type="scientific">Anabarilius grahami</name>
    <name type="common">Kanglang fish</name>
    <name type="synonym">Barilius grahami</name>
    <dbReference type="NCBI Taxonomy" id="495550"/>
    <lineage>
        <taxon>Eukaryota</taxon>
        <taxon>Metazoa</taxon>
        <taxon>Chordata</taxon>
        <taxon>Craniata</taxon>
        <taxon>Vertebrata</taxon>
        <taxon>Euteleostomi</taxon>
        <taxon>Actinopterygii</taxon>
        <taxon>Neopterygii</taxon>
        <taxon>Teleostei</taxon>
        <taxon>Ostariophysi</taxon>
        <taxon>Cypriniformes</taxon>
        <taxon>Xenocyprididae</taxon>
        <taxon>Xenocypridinae</taxon>
        <taxon>Xenocypridinae incertae sedis</taxon>
        <taxon>Anabarilius</taxon>
    </lineage>
</organism>
<protein>
    <submittedName>
        <fullName evidence="3">Uncharacterized protein</fullName>
    </submittedName>
</protein>
<dbReference type="Proteomes" id="UP000281406">
    <property type="component" value="Unassembled WGS sequence"/>
</dbReference>
<dbReference type="EMBL" id="RJVU01062584">
    <property type="protein sequence ID" value="ROJ29332.1"/>
    <property type="molecule type" value="Genomic_DNA"/>
</dbReference>
<feature type="chain" id="PRO_5018277413" evidence="2">
    <location>
        <begin position="22"/>
        <end position="340"/>
    </location>
</feature>
<proteinExistence type="predicted"/>
<accession>A0A3N0XS39</accession>
<evidence type="ECO:0000313" key="3">
    <source>
        <dbReference type="EMBL" id="ROJ29332.1"/>
    </source>
</evidence>
<keyword evidence="2" id="KW-0732">Signal</keyword>
<dbReference type="PANTHER" id="PTHR38706">
    <property type="entry name" value="SI:CH211-198C19.1-RELATED"/>
    <property type="match status" value="1"/>
</dbReference>
<dbReference type="OrthoDB" id="8961033at2759"/>
<evidence type="ECO:0000313" key="4">
    <source>
        <dbReference type="Proteomes" id="UP000281406"/>
    </source>
</evidence>
<feature type="region of interest" description="Disordered" evidence="1">
    <location>
        <begin position="171"/>
        <end position="191"/>
    </location>
</feature>
<name>A0A3N0XS39_ANAGA</name>
<evidence type="ECO:0000256" key="1">
    <source>
        <dbReference type="SAM" id="MobiDB-lite"/>
    </source>
</evidence>
<gene>
    <name evidence="3" type="ORF">DPX16_13776</name>
</gene>
<dbReference type="PANTHER" id="PTHR38706:SF3">
    <property type="entry name" value="SI:CH211-198C19.1"/>
    <property type="match status" value="1"/>
</dbReference>
<reference evidence="3 4" key="1">
    <citation type="submission" date="2018-10" db="EMBL/GenBank/DDBJ databases">
        <title>Genome assembly for a Yunnan-Guizhou Plateau 3E fish, Anabarilius grahami (Regan), and its evolutionary and genetic applications.</title>
        <authorList>
            <person name="Jiang W."/>
        </authorList>
    </citation>
    <scope>NUCLEOTIDE SEQUENCE [LARGE SCALE GENOMIC DNA]</scope>
    <source>
        <strain evidence="3">AG-KIZ</strain>
        <tissue evidence="3">Muscle</tissue>
    </source>
</reference>